<dbReference type="InterPro" id="IPR043472">
    <property type="entry name" value="Macro_dom-like"/>
</dbReference>
<feature type="domain" description="Macro" evidence="1">
    <location>
        <begin position="3"/>
        <end position="188"/>
    </location>
</feature>
<name>A0A367ZS32_9BACT</name>
<dbReference type="InterPro" id="IPR002589">
    <property type="entry name" value="Macro_dom"/>
</dbReference>
<proteinExistence type="predicted"/>
<evidence type="ECO:0000259" key="1">
    <source>
        <dbReference type="PROSITE" id="PS51154"/>
    </source>
</evidence>
<protein>
    <submittedName>
        <fullName evidence="2">O-acetyl-ADP-ribose deacetylase</fullName>
    </submittedName>
</protein>
<dbReference type="PROSITE" id="PS51154">
    <property type="entry name" value="MACRO"/>
    <property type="match status" value="1"/>
</dbReference>
<dbReference type="PANTHER" id="PTHR11106">
    <property type="entry name" value="GANGLIOSIDE INDUCED DIFFERENTIATION ASSOCIATED PROTEIN 2-RELATED"/>
    <property type="match status" value="1"/>
</dbReference>
<reference evidence="2 3" key="1">
    <citation type="submission" date="2018-05" db="EMBL/GenBank/DDBJ databases">
        <title>A metagenomic window into the 2 km-deep terrestrial subsurface aquifer revealed taxonomically and functionally diverse microbial community comprising novel uncultured bacterial lineages.</title>
        <authorList>
            <person name="Kadnikov V.V."/>
            <person name="Mardanov A.V."/>
            <person name="Beletsky A.V."/>
            <person name="Banks D."/>
            <person name="Pimenov N.V."/>
            <person name="Frank Y.A."/>
            <person name="Karnachuk O.V."/>
            <person name="Ravin N.V."/>
        </authorList>
    </citation>
    <scope>NUCLEOTIDE SEQUENCE [LARGE SCALE GENOMIC DNA]</scope>
    <source>
        <strain evidence="2">BY5</strain>
    </source>
</reference>
<comment type="caution">
    <text evidence="2">The sequence shown here is derived from an EMBL/GenBank/DDBJ whole genome shotgun (WGS) entry which is preliminary data.</text>
</comment>
<dbReference type="Proteomes" id="UP000252355">
    <property type="component" value="Unassembled WGS sequence"/>
</dbReference>
<sequence length="195" mass="20196">MSALIVELIMPSGQKIQVRQGDLTAETTDAIVNAANGQLAHGGGVAGAIVRRGGAVIQQESTAWVSAHGPVPTGQVAVTGAGRLPCRLVIHAVGPVWQGGGAGEEEALRAAAANSLRKAHGLKLASLAMPAISSGIFGFPKERCAQILIDAAIAFCRAHGESPLREIRFTNIDTPTVEVFRAELERRRAELGGPA</sequence>
<dbReference type="CDD" id="cd02907">
    <property type="entry name" value="Macro_Af1521_BAL-like"/>
    <property type="match status" value="1"/>
</dbReference>
<dbReference type="SUPFAM" id="SSF52949">
    <property type="entry name" value="Macro domain-like"/>
    <property type="match status" value="1"/>
</dbReference>
<organism evidence="2 3">
    <name type="scientific">Candidatus Ozemobacter sibiricus</name>
    <dbReference type="NCBI Taxonomy" id="2268124"/>
    <lineage>
        <taxon>Bacteria</taxon>
        <taxon>Candidatus Ozemobacteria</taxon>
        <taxon>Candidatus Ozemobacterales</taxon>
        <taxon>Candidatus Ozemobacteraceae</taxon>
        <taxon>Candidatus Ozemobacter</taxon>
    </lineage>
</organism>
<dbReference type="EMBL" id="QOQW01000003">
    <property type="protein sequence ID" value="RCK80954.1"/>
    <property type="molecule type" value="Genomic_DNA"/>
</dbReference>
<dbReference type="SMART" id="SM00506">
    <property type="entry name" value="A1pp"/>
    <property type="match status" value="1"/>
</dbReference>
<evidence type="ECO:0000313" key="3">
    <source>
        <dbReference type="Proteomes" id="UP000252355"/>
    </source>
</evidence>
<dbReference type="Gene3D" id="3.40.220.10">
    <property type="entry name" value="Leucine Aminopeptidase, subunit E, domain 1"/>
    <property type="match status" value="1"/>
</dbReference>
<evidence type="ECO:0000313" key="2">
    <source>
        <dbReference type="EMBL" id="RCK80954.1"/>
    </source>
</evidence>
<accession>A0A367ZS32</accession>
<dbReference type="PANTHER" id="PTHR11106:SF111">
    <property type="entry name" value="MACRO DOMAIN-CONTAINING PROTEIN"/>
    <property type="match status" value="1"/>
</dbReference>
<gene>
    <name evidence="2" type="ORF">OZSIB_2331</name>
</gene>
<dbReference type="Pfam" id="PF01661">
    <property type="entry name" value="Macro"/>
    <property type="match status" value="1"/>
</dbReference>
<dbReference type="AlphaFoldDB" id="A0A367ZS32"/>